<dbReference type="Proteomes" id="UP000192660">
    <property type="component" value="Unassembled WGS sequence"/>
</dbReference>
<sequence length="295" mass="33617">MNIVVLGASGRIGRAILQEFNDQSSVLTAVSRFVKQSSPVHSQIRWVSLDPHDVSGHHALFLNADIVIDARNQRYDDWSGYPAMIDATLAALETTKAHYVYIDNIYVYGRPASSSRVAEDIVRHPISVKGKIRLDIENRLRDLMAQGQPIMIVRFPDFYDISTDPLPRFLRWFGPPHLPHQFISTRDGAQALYRLVMDPDAYRKIWHVAGDEPITGLGLQKIAQEILGRKLPLWVFGPRLVKLLGFVNAPARGLQETQYLWQYPVILNTDKFVNRYGSAFIHSHQAVIRELLNRQ</sequence>
<proteinExistence type="predicted"/>
<dbReference type="RefSeq" id="WP_084661080.1">
    <property type="nucleotide sequence ID" value="NZ_FWWY01000001.1"/>
</dbReference>
<dbReference type="EMBL" id="FWWY01000001">
    <property type="protein sequence ID" value="SMC03874.1"/>
    <property type="molecule type" value="Genomic_DNA"/>
</dbReference>
<accession>A0A1W1WC51</accession>
<dbReference type="OrthoDB" id="112777at2"/>
<dbReference type="Gene3D" id="3.40.50.720">
    <property type="entry name" value="NAD(P)-binding Rossmann-like Domain"/>
    <property type="match status" value="1"/>
</dbReference>
<evidence type="ECO:0000313" key="2">
    <source>
        <dbReference type="EMBL" id="SMC03874.1"/>
    </source>
</evidence>
<dbReference type="SUPFAM" id="SSF51735">
    <property type="entry name" value="NAD(P)-binding Rossmann-fold domains"/>
    <property type="match status" value="1"/>
</dbReference>
<organism evidence="2 3">
    <name type="scientific">Sulfobacillus thermosulfidooxidans (strain DSM 9293 / VKM B-1269 / AT-1)</name>
    <dbReference type="NCBI Taxonomy" id="929705"/>
    <lineage>
        <taxon>Bacteria</taxon>
        <taxon>Bacillati</taxon>
        <taxon>Bacillota</taxon>
        <taxon>Clostridia</taxon>
        <taxon>Eubacteriales</taxon>
        <taxon>Clostridiales Family XVII. Incertae Sedis</taxon>
        <taxon>Sulfobacillus</taxon>
    </lineage>
</organism>
<keyword evidence="3" id="KW-1185">Reference proteome</keyword>
<dbReference type="InterPro" id="IPR036291">
    <property type="entry name" value="NAD(P)-bd_dom_sf"/>
</dbReference>
<dbReference type="InterPro" id="IPR016040">
    <property type="entry name" value="NAD(P)-bd_dom"/>
</dbReference>
<name>A0A1W1WC51_SULTA</name>
<evidence type="ECO:0000313" key="3">
    <source>
        <dbReference type="Proteomes" id="UP000192660"/>
    </source>
</evidence>
<reference evidence="3" key="1">
    <citation type="submission" date="2017-04" db="EMBL/GenBank/DDBJ databases">
        <authorList>
            <person name="Varghese N."/>
            <person name="Submissions S."/>
        </authorList>
    </citation>
    <scope>NUCLEOTIDE SEQUENCE [LARGE SCALE GENOMIC DNA]</scope>
    <source>
        <strain evidence="3">DSM 9293</strain>
    </source>
</reference>
<dbReference type="AlphaFoldDB" id="A0A1W1WC51"/>
<evidence type="ECO:0000259" key="1">
    <source>
        <dbReference type="Pfam" id="PF13460"/>
    </source>
</evidence>
<feature type="domain" description="NAD(P)-binding" evidence="1">
    <location>
        <begin position="7"/>
        <end position="129"/>
    </location>
</feature>
<dbReference type="Pfam" id="PF13460">
    <property type="entry name" value="NAD_binding_10"/>
    <property type="match status" value="1"/>
</dbReference>
<protein>
    <submittedName>
        <fullName evidence="2">Nucleoside-diphosphate-sugar epimerase</fullName>
    </submittedName>
</protein>
<dbReference type="STRING" id="28034.BFX07_14675"/>
<gene>
    <name evidence="2" type="ORF">SAMN00768000_1324</name>
</gene>